<feature type="compositionally biased region" description="Polar residues" evidence="1">
    <location>
        <begin position="833"/>
        <end position="845"/>
    </location>
</feature>
<accession>A0A409W904</accession>
<feature type="compositionally biased region" description="Polar residues" evidence="1">
    <location>
        <begin position="792"/>
        <end position="809"/>
    </location>
</feature>
<feature type="compositionally biased region" description="Low complexity" evidence="1">
    <location>
        <begin position="472"/>
        <end position="484"/>
    </location>
</feature>
<evidence type="ECO:0000256" key="1">
    <source>
        <dbReference type="SAM" id="MobiDB-lite"/>
    </source>
</evidence>
<feature type="compositionally biased region" description="Polar residues" evidence="1">
    <location>
        <begin position="78"/>
        <end position="88"/>
    </location>
</feature>
<sequence>MFSSLLPNVASNMKFTQNGAGKPSNRFSVRVFKTGNSAPFPYPLNTKPDLTYRAPPAPQQPLQQPNANWYNNAPYNTYDHQPQAQAQRPRTVGSANGGGGFSIYPSATGDTFIYEQSSCSKSDIFSNSELDSPTSTATISPNSFFSPALSTDSTLTLVTEPDGTDPASLDPQQLKRERSTSSGPVPPAGPGSGPSAIPVARAPSRSGFGAAPQGPPPVAPAPPVPLPPVPSNSLNKTASLSHHHPYPAQQHMHEAQAEALGDQQLRGRQTSLPVRSTTPFRVPGSGPGAPVGVVPVPMPPPQQSIAAAMARVPSIGGSGMSVVVGPGVSIPIGGGMSMGPGGVIQVPEYEPSTFSEMEVLERDRIAKINAEYNAADSAASAAAYFATGAIPAPEAAAINMRQMSTSPTPRPGPMSVPMPVPMPMPTPGQQTSPTSGREYVSRVASSSMIHDSPPRVERLPSVSAPTYPAQPHPTSARPRTPSPRQQHLSPTTASTPYINGQVEQFDVGSAPSSRSTYATSAPGAAAEYYQERDRERDRGRDRSPPSDSRRRRSSLVGPRPDLSSVRQSSDIRDYGLSDYRQQDIAPPRASSDPSSSTTRDRERDRERSRDWERDRERDRDHGYSRDRRDGSSSNPAREVSPNTSPRQSSRNPSSIPLDIRRDSRPPDDYRASPPSRRNSAYVSESPTSPRDGRGQYKSGPLSSSPIQMRPVPDSSENERSRGSERTRTRSNSFSASTRPPMPVQMPASDSRYTSEQERSRRGAERPSYKDDEPSSSGRRPSRAEPERRGSTDYFSSSHAHYSQTSTIPLPTTYDGPSSHHLPPPSSSRAVEHSFSSQHARSQSRPPASHEPASASRTRAHDYHSDGERPYHPTTSHYPAMPYDKRPNQTSSSAAKYVDPSSGRETPRTGTPTYPPGSEPTQRRYSDGDQKPPVKNQISGKTSTPALRCVRWNENLICPSPVFSHQRRKGWFNRKGDQLWTNDGQYKSAPAGQEYPPDLADYPEEGHGWMNEEGIRIDLTHRLVPKAPLRPALKQTRIA</sequence>
<feature type="compositionally biased region" description="Basic and acidic residues" evidence="1">
    <location>
        <begin position="752"/>
        <end position="772"/>
    </location>
</feature>
<organism evidence="2 3">
    <name type="scientific">Gymnopilus dilepis</name>
    <dbReference type="NCBI Taxonomy" id="231916"/>
    <lineage>
        <taxon>Eukaryota</taxon>
        <taxon>Fungi</taxon>
        <taxon>Dikarya</taxon>
        <taxon>Basidiomycota</taxon>
        <taxon>Agaricomycotina</taxon>
        <taxon>Agaricomycetes</taxon>
        <taxon>Agaricomycetidae</taxon>
        <taxon>Agaricales</taxon>
        <taxon>Agaricineae</taxon>
        <taxon>Hymenogastraceae</taxon>
        <taxon>Gymnopilus</taxon>
    </lineage>
</organism>
<feature type="compositionally biased region" description="Polar residues" evidence="1">
    <location>
        <begin position="485"/>
        <end position="502"/>
    </location>
</feature>
<feature type="compositionally biased region" description="Basic and acidic residues" evidence="1">
    <location>
        <begin position="598"/>
        <end position="630"/>
    </location>
</feature>
<reference evidence="2 3" key="1">
    <citation type="journal article" date="2018" name="Evol. Lett.">
        <title>Horizontal gene cluster transfer increased hallucinogenic mushroom diversity.</title>
        <authorList>
            <person name="Reynolds H.T."/>
            <person name="Vijayakumar V."/>
            <person name="Gluck-Thaler E."/>
            <person name="Korotkin H.B."/>
            <person name="Matheny P.B."/>
            <person name="Slot J.C."/>
        </authorList>
    </citation>
    <scope>NUCLEOTIDE SEQUENCE [LARGE SCALE GENOMIC DNA]</scope>
    <source>
        <strain evidence="2 3">SRW20</strain>
    </source>
</reference>
<feature type="compositionally biased region" description="Basic and acidic residues" evidence="1">
    <location>
        <begin position="858"/>
        <end position="870"/>
    </location>
</feature>
<dbReference type="InParanoid" id="A0A409W904"/>
<feature type="compositionally biased region" description="Polar residues" evidence="1">
    <location>
        <begin position="640"/>
        <end position="654"/>
    </location>
</feature>
<name>A0A409W904_9AGAR</name>
<protein>
    <submittedName>
        <fullName evidence="2">Uncharacterized protein</fullName>
    </submittedName>
</protein>
<feature type="compositionally biased region" description="Basic and acidic residues" evidence="1">
    <location>
        <begin position="529"/>
        <end position="548"/>
    </location>
</feature>
<feature type="compositionally biased region" description="Polar residues" evidence="1">
    <location>
        <begin position="675"/>
        <end position="688"/>
    </location>
</feature>
<feature type="compositionally biased region" description="Polar residues" evidence="1">
    <location>
        <begin position="126"/>
        <end position="157"/>
    </location>
</feature>
<feature type="region of interest" description="Disordered" evidence="1">
    <location>
        <begin position="403"/>
        <end position="941"/>
    </location>
</feature>
<feature type="region of interest" description="Disordered" evidence="1">
    <location>
        <begin position="126"/>
        <end position="243"/>
    </location>
</feature>
<dbReference type="EMBL" id="NHYE01005299">
    <property type="protein sequence ID" value="PPQ74970.1"/>
    <property type="molecule type" value="Genomic_DNA"/>
</dbReference>
<proteinExistence type="predicted"/>
<dbReference type="OrthoDB" id="3255922at2759"/>
<feature type="compositionally biased region" description="Basic and acidic residues" evidence="1">
    <location>
        <begin position="920"/>
        <end position="931"/>
    </location>
</feature>
<feature type="compositionally biased region" description="Basic and acidic residues" evidence="1">
    <location>
        <begin position="781"/>
        <end position="790"/>
    </location>
</feature>
<evidence type="ECO:0000313" key="2">
    <source>
        <dbReference type="EMBL" id="PPQ74970.1"/>
    </source>
</evidence>
<feature type="compositionally biased region" description="Basic and acidic residues" evidence="1">
    <location>
        <begin position="658"/>
        <end position="670"/>
    </location>
</feature>
<dbReference type="AlphaFoldDB" id="A0A409W904"/>
<feature type="compositionally biased region" description="Basic and acidic residues" evidence="1">
    <location>
        <begin position="716"/>
        <end position="727"/>
    </location>
</feature>
<feature type="compositionally biased region" description="Pro residues" evidence="1">
    <location>
        <begin position="213"/>
        <end position="230"/>
    </location>
</feature>
<dbReference type="STRING" id="231916.A0A409W904"/>
<comment type="caution">
    <text evidence="2">The sequence shown here is derived from an EMBL/GenBank/DDBJ whole genome shotgun (WGS) entry which is preliminary data.</text>
</comment>
<feature type="region of interest" description="Disordered" evidence="1">
    <location>
        <begin position="71"/>
        <end position="97"/>
    </location>
</feature>
<feature type="compositionally biased region" description="Polar residues" evidence="1">
    <location>
        <begin position="510"/>
        <end position="519"/>
    </location>
</feature>
<feature type="compositionally biased region" description="Polar residues" evidence="1">
    <location>
        <begin position="231"/>
        <end position="240"/>
    </location>
</feature>
<dbReference type="Proteomes" id="UP000284706">
    <property type="component" value="Unassembled WGS sequence"/>
</dbReference>
<keyword evidence="3" id="KW-1185">Reference proteome</keyword>
<evidence type="ECO:0000313" key="3">
    <source>
        <dbReference type="Proteomes" id="UP000284706"/>
    </source>
</evidence>
<gene>
    <name evidence="2" type="ORF">CVT26_011686</name>
</gene>
<feature type="compositionally biased region" description="Pro residues" evidence="1">
    <location>
        <begin position="408"/>
        <end position="426"/>
    </location>
</feature>